<protein>
    <submittedName>
        <fullName evidence="1">Uncharacterized protein</fullName>
    </submittedName>
</protein>
<accession>A0A074ZFZ6</accession>
<evidence type="ECO:0000313" key="2">
    <source>
        <dbReference type="Proteomes" id="UP000054324"/>
    </source>
</evidence>
<dbReference type="GeneID" id="20320724"/>
<dbReference type="KEGG" id="ovi:T265_06545"/>
<evidence type="ECO:0000313" key="1">
    <source>
        <dbReference type="EMBL" id="KER26128.1"/>
    </source>
</evidence>
<dbReference type="CTD" id="20320724"/>
<name>A0A074ZFZ6_OPIVI</name>
<feature type="non-terminal residue" evidence="1">
    <location>
        <position position="92"/>
    </location>
</feature>
<dbReference type="EMBL" id="KL596755">
    <property type="protein sequence ID" value="KER26128.1"/>
    <property type="molecule type" value="Genomic_DNA"/>
</dbReference>
<gene>
    <name evidence="1" type="ORF">T265_06545</name>
</gene>
<proteinExistence type="predicted"/>
<sequence length="92" mass="10358">APNIKQKSELQACSRTGVFRNELCRSLHSIGQNEAARVKNPQTASEDSHILSAQSEAGDLCRQKWEYSSRQRLTSRFGETQQHHVRTSSATM</sequence>
<feature type="non-terminal residue" evidence="1">
    <location>
        <position position="1"/>
    </location>
</feature>
<dbReference type="AlphaFoldDB" id="A0A074ZFZ6"/>
<dbReference type="Proteomes" id="UP000054324">
    <property type="component" value="Unassembled WGS sequence"/>
</dbReference>
<dbReference type="RefSeq" id="XP_009170105.1">
    <property type="nucleotide sequence ID" value="XM_009171841.1"/>
</dbReference>
<keyword evidence="2" id="KW-1185">Reference proteome</keyword>
<organism evidence="1 2">
    <name type="scientific">Opisthorchis viverrini</name>
    <name type="common">Southeast Asian liver fluke</name>
    <dbReference type="NCBI Taxonomy" id="6198"/>
    <lineage>
        <taxon>Eukaryota</taxon>
        <taxon>Metazoa</taxon>
        <taxon>Spiralia</taxon>
        <taxon>Lophotrochozoa</taxon>
        <taxon>Platyhelminthes</taxon>
        <taxon>Trematoda</taxon>
        <taxon>Digenea</taxon>
        <taxon>Opisthorchiida</taxon>
        <taxon>Opisthorchiata</taxon>
        <taxon>Opisthorchiidae</taxon>
        <taxon>Opisthorchis</taxon>
    </lineage>
</organism>
<reference evidence="1 2" key="1">
    <citation type="submission" date="2013-11" db="EMBL/GenBank/DDBJ databases">
        <title>Opisthorchis viverrini - life in the bile duct.</title>
        <authorList>
            <person name="Young N.D."/>
            <person name="Nagarajan N."/>
            <person name="Lin S.J."/>
            <person name="Korhonen P.K."/>
            <person name="Jex A.R."/>
            <person name="Hall R.S."/>
            <person name="Safavi-Hemami H."/>
            <person name="Kaewkong W."/>
            <person name="Bertrand D."/>
            <person name="Gao S."/>
            <person name="Seet Q."/>
            <person name="Wongkham S."/>
            <person name="Teh B.T."/>
            <person name="Wongkham C."/>
            <person name="Intapan P.M."/>
            <person name="Maleewong W."/>
            <person name="Yang X."/>
            <person name="Hu M."/>
            <person name="Wang Z."/>
            <person name="Hofmann A."/>
            <person name="Sternberg P.W."/>
            <person name="Tan P."/>
            <person name="Wang J."/>
            <person name="Gasser R.B."/>
        </authorList>
    </citation>
    <scope>NUCLEOTIDE SEQUENCE [LARGE SCALE GENOMIC DNA]</scope>
</reference>